<evidence type="ECO:0000313" key="2">
    <source>
        <dbReference type="EMBL" id="SEP88780.1"/>
    </source>
</evidence>
<dbReference type="PROSITE" id="PS00197">
    <property type="entry name" value="2FE2S_FER_1"/>
    <property type="match status" value="1"/>
</dbReference>
<dbReference type="Pfam" id="PF00111">
    <property type="entry name" value="Fer2"/>
    <property type="match status" value="1"/>
</dbReference>
<dbReference type="RefSeq" id="WP_093281951.1">
    <property type="nucleotide sequence ID" value="NZ_FOFS01000002.1"/>
</dbReference>
<accession>A0A1H9BIF4</accession>
<dbReference type="PROSITE" id="PS51085">
    <property type="entry name" value="2FE2S_FER_2"/>
    <property type="match status" value="1"/>
</dbReference>
<dbReference type="GO" id="GO:0051213">
    <property type="term" value="F:dioxygenase activity"/>
    <property type="evidence" value="ECO:0007669"/>
    <property type="project" value="UniProtKB-KW"/>
</dbReference>
<evidence type="ECO:0000313" key="3">
    <source>
        <dbReference type="Proteomes" id="UP000199233"/>
    </source>
</evidence>
<dbReference type="InterPro" id="IPR006058">
    <property type="entry name" value="2Fe2S_fd_BS"/>
</dbReference>
<dbReference type="InterPro" id="IPR036010">
    <property type="entry name" value="2Fe-2S_ferredoxin-like_sf"/>
</dbReference>
<feature type="domain" description="2Fe-2S ferredoxin-type" evidence="1">
    <location>
        <begin position="7"/>
        <end position="99"/>
    </location>
</feature>
<dbReference type="InterPro" id="IPR001041">
    <property type="entry name" value="2Fe-2S_ferredoxin-type"/>
</dbReference>
<dbReference type="OrthoDB" id="4759734at2"/>
<proteinExistence type="predicted"/>
<protein>
    <submittedName>
        <fullName evidence="2">3-phenylpropionate/trans-cinnamate dioxygenase ferredoxin reductase subunit</fullName>
    </submittedName>
</protein>
<dbReference type="SUPFAM" id="SSF54292">
    <property type="entry name" value="2Fe-2S ferredoxin-like"/>
    <property type="match status" value="1"/>
</dbReference>
<dbReference type="EMBL" id="FOFS01000002">
    <property type="protein sequence ID" value="SEP88780.1"/>
    <property type="molecule type" value="Genomic_DNA"/>
</dbReference>
<reference evidence="2 3" key="1">
    <citation type="submission" date="2016-10" db="EMBL/GenBank/DDBJ databases">
        <authorList>
            <person name="de Groot N.N."/>
        </authorList>
    </citation>
    <scope>NUCLEOTIDE SEQUENCE [LARGE SCALE GENOMIC DNA]</scope>
    <source>
        <strain evidence="2 3">DSM 25927</strain>
    </source>
</reference>
<organism evidence="2 3">
    <name type="scientific">Solimonas aquatica</name>
    <dbReference type="NCBI Taxonomy" id="489703"/>
    <lineage>
        <taxon>Bacteria</taxon>
        <taxon>Pseudomonadati</taxon>
        <taxon>Pseudomonadota</taxon>
        <taxon>Gammaproteobacteria</taxon>
        <taxon>Nevskiales</taxon>
        <taxon>Nevskiaceae</taxon>
        <taxon>Solimonas</taxon>
    </lineage>
</organism>
<dbReference type="Proteomes" id="UP000199233">
    <property type="component" value="Unassembled WGS sequence"/>
</dbReference>
<dbReference type="CDD" id="cd00207">
    <property type="entry name" value="fer2"/>
    <property type="match status" value="1"/>
</dbReference>
<dbReference type="Gene3D" id="3.10.20.30">
    <property type="match status" value="1"/>
</dbReference>
<sequence length="115" mass="11876">MTAATPCSVQLPQTGESYVCAQGETLLQGMIKLGRRGIPVGCVNGGCGVCKVKVRQGSVAAVGAISRQHVTAEEEACGVTLACRAAPLSDVELEVIGKMQRGFFYSITCSGSAPR</sequence>
<name>A0A1H9BIF4_9GAMM</name>
<dbReference type="AlphaFoldDB" id="A0A1H9BIF4"/>
<keyword evidence="3" id="KW-1185">Reference proteome</keyword>
<gene>
    <name evidence="2" type="ORF">SAMN04488038_102108</name>
</gene>
<dbReference type="STRING" id="489703.SAMN04488038_102108"/>
<keyword evidence="2" id="KW-0560">Oxidoreductase</keyword>
<evidence type="ECO:0000259" key="1">
    <source>
        <dbReference type="PROSITE" id="PS51085"/>
    </source>
</evidence>
<dbReference type="InterPro" id="IPR012675">
    <property type="entry name" value="Beta-grasp_dom_sf"/>
</dbReference>
<dbReference type="GO" id="GO:0051537">
    <property type="term" value="F:2 iron, 2 sulfur cluster binding"/>
    <property type="evidence" value="ECO:0007669"/>
    <property type="project" value="InterPro"/>
</dbReference>
<keyword evidence="2" id="KW-0223">Dioxygenase</keyword>